<dbReference type="InterPro" id="IPR027417">
    <property type="entry name" value="P-loop_NTPase"/>
</dbReference>
<evidence type="ECO:0000256" key="5">
    <source>
        <dbReference type="ARBA" id="ARBA00022840"/>
    </source>
</evidence>
<dbReference type="PANTHER" id="PTHR47835:SF3">
    <property type="entry name" value="HELICASE FOR MEIOSIS 1"/>
    <property type="match status" value="1"/>
</dbReference>
<dbReference type="InterPro" id="IPR001650">
    <property type="entry name" value="Helicase_C-like"/>
</dbReference>
<evidence type="ECO:0000256" key="7">
    <source>
        <dbReference type="ARBA" id="ARBA00023254"/>
    </source>
</evidence>
<evidence type="ECO:0000256" key="9">
    <source>
        <dbReference type="ARBA" id="ARBA00034808"/>
    </source>
</evidence>
<dbReference type="InterPro" id="IPR036390">
    <property type="entry name" value="WH_DNA-bd_sf"/>
</dbReference>
<dbReference type="HOGENOM" id="CLU_000335_0_2_1"/>
<feature type="domain" description="Helicase C-terminal" evidence="13">
    <location>
        <begin position="288"/>
        <end position="485"/>
    </location>
</feature>
<dbReference type="Proteomes" id="UP000682892">
    <property type="component" value="Unassembled WGS sequence"/>
</dbReference>
<dbReference type="PROSITE" id="PS51194">
    <property type="entry name" value="HELICASE_CTER"/>
    <property type="match status" value="1"/>
</dbReference>
<comment type="catalytic activity">
    <reaction evidence="8">
        <text>Couples ATP hydrolysis with the unwinding of duplex DNA by translocating in the 3'-5' direction.</text>
        <dbReference type="EC" id="5.6.2.4"/>
    </reaction>
</comment>
<evidence type="ECO:0000256" key="10">
    <source>
        <dbReference type="ARBA" id="ARBA00048988"/>
    </source>
</evidence>
<dbReference type="InterPro" id="IPR011545">
    <property type="entry name" value="DEAD/DEAH_box_helicase_dom"/>
</dbReference>
<dbReference type="SMART" id="SM00973">
    <property type="entry name" value="Sec63"/>
    <property type="match status" value="1"/>
</dbReference>
<dbReference type="PANTHER" id="PTHR47835">
    <property type="entry name" value="HFM1, ATP DEPENDENT DNA HELICASE HOMOLOG"/>
    <property type="match status" value="1"/>
</dbReference>
<dbReference type="EC" id="5.6.2.4" evidence="9"/>
<name>Q16RG8_AEDAE</name>
<dbReference type="InterPro" id="IPR014001">
    <property type="entry name" value="Helicase_ATP-bd"/>
</dbReference>
<feature type="region of interest" description="Disordered" evidence="11">
    <location>
        <begin position="1"/>
        <end position="25"/>
    </location>
</feature>
<evidence type="ECO:0000256" key="11">
    <source>
        <dbReference type="SAM" id="MobiDB-lite"/>
    </source>
</evidence>
<reference evidence="14" key="3">
    <citation type="submission" date="2012-09" db="EMBL/GenBank/DDBJ databases">
        <authorList>
            <consortium name="VectorBase"/>
        </authorList>
    </citation>
    <scope>NUCLEOTIDE SEQUENCE</scope>
    <source>
        <strain evidence="14">Liverpool</strain>
    </source>
</reference>
<keyword evidence="4" id="KW-0347">Helicase</keyword>
<sequence>MTTEQPSGISSRNWTSHPRPERYVGRQGDLRSVDEIAPVFRHVFHEFQQFNEIQSLVMDDMLYTDKSLVVSAPTGSGKTAIFELAMVRLLMKLEDSRYEGDYRMIYIAPIKALCAEKFADWKGKFEPLGVKTAEVTGDTEMKDFWDLPDCNLILTTPEKWNSITRRWRQNVNFVRMIRLVMIDEVHILNDQFRGPVLEAVVSRMRSIHRFVEGDGGESAVVDPMRIIALSATAPNVADLAAWVGEANTTCFYNISESRRPIKIDKHVLGYYCDPSTSPFRFDMNLNYKLFEVICKYSSGRPSLVFCSTRKATESASKHLVEQHSLRLTPDQVSALQIVANQLQNGDLKRRLLAGVGYHHAGLSIADRQLIEDAFRAGRIPVLCCTSGLAMGVNLPAHLVIIKSTQMYTDYGMEEYPESSIFQMIGRAGRPQFDTFGVAVIMTQRENVQKYERLATGSVPIESYLHEHLAEHLNSEIVLQTITDLASAMDWIRSTFLYVRALAAPARYGLPPNLDKAQIEKKLEELCLNELNALEKYSLIVKNAKDQGDDSGMMVSATLYGRLMAQYCLNFRTVKLLRKIKGTEPLLEIFTLLTYCDEFAVFKCRNSDKRTLNELNRSSTRSTIRFPLRGRIQSTTAMASCLMQAVFGNLPIEDGSLQQEATKMINIGRRLIKCMTEFIYVGQGTIGQDGGGVYQALLSTVVLSQCLETKLWENSPYITKQLKGIGAIYAGQLAARGKISFQELLDTNPRELEVILKKNPPFGSDLIAFVRTLPVFSIDLVLKKDYFLEVTVNQKNDCYSKKLAVKISILVGDSNNNVLFFKENLDANPGGSCWYQESFKLSDATVATATGHVICSNWTGLDCSKSIVINEEAAYASSQKQRSRKANNTNASKKITEFYRKDDPKLKNTTSQVASISVGDRGIEQLDEEVEILPIEETQNLSFLDTFRFTQKPKLSIDKQNEDSLQFVTASTLKNIPQNSNDSDVTMINLSERIDRQKTLSTFQAVATLDESPLETASKRLKLNNSNSSQLLQAPSVLTQSSDETESDTSPTNPKKLNFFSQPARCSVLNPPGSTLPKLAPCIPIGPPRYNPSNRMQYFMEMHRRDPFILFGRPADIPAQQERQKNSLRRVCLFGVFSEMPRYRGETSGSGRVAATSGNVANERQVFRSMYSVDGDNNGGRFYRKNYHHARQGRRELDLG</sequence>
<dbReference type="SUPFAM" id="SSF52540">
    <property type="entry name" value="P-loop containing nucleoside triphosphate hydrolases"/>
    <property type="match status" value="1"/>
</dbReference>
<dbReference type="OMA" id="SACIPNV"/>
<feature type="region of interest" description="Disordered" evidence="11">
    <location>
        <begin position="1024"/>
        <end position="1056"/>
    </location>
</feature>
<dbReference type="InterPro" id="IPR004179">
    <property type="entry name" value="Sec63-dom"/>
</dbReference>
<evidence type="ECO:0000256" key="8">
    <source>
        <dbReference type="ARBA" id="ARBA00034617"/>
    </source>
</evidence>
<feature type="compositionally biased region" description="Polar residues" evidence="11">
    <location>
        <begin position="1"/>
        <end position="16"/>
    </location>
</feature>
<protein>
    <recommendedName>
        <fullName evidence="9">DNA 3'-5' helicase</fullName>
        <ecNumber evidence="9">5.6.2.4</ecNumber>
    </recommendedName>
</protein>
<dbReference type="InterPro" id="IPR036388">
    <property type="entry name" value="WH-like_DNA-bd_sf"/>
</dbReference>
<dbReference type="VEuPathDB" id="VectorBase:AAEL019942"/>
<dbReference type="Gene3D" id="1.10.3380.10">
    <property type="entry name" value="Sec63 N-terminal domain-like domain"/>
    <property type="match status" value="1"/>
</dbReference>
<dbReference type="EMBL" id="CH477710">
    <property type="protein sequence ID" value="EAT37001.1"/>
    <property type="molecule type" value="Genomic_DNA"/>
</dbReference>
<dbReference type="FunFam" id="1.10.10.10:FF:000012">
    <property type="entry name" value="U5 small nuclear ribonucleoprotein helicase"/>
    <property type="match status" value="1"/>
</dbReference>
<dbReference type="CDD" id="cd18023">
    <property type="entry name" value="DEXHc_HFM1"/>
    <property type="match status" value="1"/>
</dbReference>
<dbReference type="Pfam" id="PF00271">
    <property type="entry name" value="Helicase_C"/>
    <property type="match status" value="1"/>
</dbReference>
<dbReference type="PaxDb" id="7159-AAEL010958-PA"/>
<keyword evidence="6" id="KW-0413">Isomerase</keyword>
<comment type="catalytic activity">
    <reaction evidence="10">
        <text>ATP + H2O = ADP + phosphate + H(+)</text>
        <dbReference type="Rhea" id="RHEA:13065"/>
        <dbReference type="ChEBI" id="CHEBI:15377"/>
        <dbReference type="ChEBI" id="CHEBI:15378"/>
        <dbReference type="ChEBI" id="CHEBI:30616"/>
        <dbReference type="ChEBI" id="CHEBI:43474"/>
        <dbReference type="ChEBI" id="CHEBI:456216"/>
        <dbReference type="EC" id="5.6.2.4"/>
    </reaction>
</comment>
<dbReference type="GO" id="GO:0051321">
    <property type="term" value="P:meiotic cell cycle"/>
    <property type="evidence" value="ECO:0007669"/>
    <property type="project" value="UniProtKB-KW"/>
</dbReference>
<evidence type="ECO:0000259" key="13">
    <source>
        <dbReference type="PROSITE" id="PS51194"/>
    </source>
</evidence>
<gene>
    <name evidence="14" type="ORF">AaeL_AAEL010958</name>
</gene>
<dbReference type="PROSITE" id="PS51192">
    <property type="entry name" value="HELICASE_ATP_BIND_1"/>
    <property type="match status" value="1"/>
</dbReference>
<reference evidence="14" key="2">
    <citation type="journal article" date="2007" name="Science">
        <title>Genome sequence of Aedes aegypti, a major arbovirus vector.</title>
        <authorList>
            <person name="Nene V."/>
            <person name="Wortman J.R."/>
            <person name="Lawson D."/>
            <person name="Haas B."/>
            <person name="Kodira C."/>
            <person name="Tu Z.J."/>
            <person name="Loftus B."/>
            <person name="Xi Z."/>
            <person name="Megy K."/>
            <person name="Grabherr M."/>
            <person name="Ren Q."/>
            <person name="Zdobnov E.M."/>
            <person name="Lobo N.F."/>
            <person name="Campbell K.S."/>
            <person name="Brown S.E."/>
            <person name="Bonaldo M.F."/>
            <person name="Zhu J."/>
            <person name="Sinkins S.P."/>
            <person name="Hogenkamp D.G."/>
            <person name="Amedeo P."/>
            <person name="Arensburger P."/>
            <person name="Atkinson P.W."/>
            <person name="Bidwell S."/>
            <person name="Biedler J."/>
            <person name="Birney E."/>
            <person name="Bruggner R.V."/>
            <person name="Costas J."/>
            <person name="Coy M.R."/>
            <person name="Crabtree J."/>
            <person name="Crawford M."/>
            <person name="Debruyn B."/>
            <person name="Decaprio D."/>
            <person name="Eiglmeier K."/>
            <person name="Eisenstadt E."/>
            <person name="El-Dorry H."/>
            <person name="Gelbart W.M."/>
            <person name="Gomes S.L."/>
            <person name="Hammond M."/>
            <person name="Hannick L.I."/>
            <person name="Hogan J.R."/>
            <person name="Holmes M.H."/>
            <person name="Jaffe D."/>
            <person name="Johnston J.S."/>
            <person name="Kennedy R.C."/>
            <person name="Koo H."/>
            <person name="Kravitz S."/>
            <person name="Kriventseva E.V."/>
            <person name="Kulp D."/>
            <person name="Labutti K."/>
            <person name="Lee E."/>
            <person name="Li S."/>
            <person name="Lovin D.D."/>
            <person name="Mao C."/>
            <person name="Mauceli E."/>
            <person name="Menck C.F."/>
            <person name="Miller J.R."/>
            <person name="Montgomery P."/>
            <person name="Mori A."/>
            <person name="Nascimento A.L."/>
            <person name="Naveira H.F."/>
            <person name="Nusbaum C."/>
            <person name="O'leary S."/>
            <person name="Orvis J."/>
            <person name="Pertea M."/>
            <person name="Quesneville H."/>
            <person name="Reidenbach K.R."/>
            <person name="Rogers Y.H."/>
            <person name="Roth C.W."/>
            <person name="Schneider J.R."/>
            <person name="Schatz M."/>
            <person name="Shumway M."/>
            <person name="Stanke M."/>
            <person name="Stinson E.O."/>
            <person name="Tubio J.M."/>
            <person name="Vanzee J.P."/>
            <person name="Verjovski-Almeida S."/>
            <person name="Werner D."/>
            <person name="White O."/>
            <person name="Wyder S."/>
            <person name="Zeng Q."/>
            <person name="Zhao Q."/>
            <person name="Zhao Y."/>
            <person name="Hill C.A."/>
            <person name="Raikhel A.S."/>
            <person name="Soares M.B."/>
            <person name="Knudson D.L."/>
            <person name="Lee N.H."/>
            <person name="Galagan J."/>
            <person name="Salzberg S.L."/>
            <person name="Paulsen I.T."/>
            <person name="Dimopoulos G."/>
            <person name="Collins F.H."/>
            <person name="Birren B."/>
            <person name="Fraser-Liggett C.M."/>
            <person name="Severson D.W."/>
        </authorList>
    </citation>
    <scope>NUCLEOTIDE SEQUENCE [LARGE SCALE GENOMIC DNA]</scope>
    <source>
        <strain evidence="14">Liverpool</strain>
    </source>
</reference>
<dbReference type="GO" id="GO:0043138">
    <property type="term" value="F:3'-5' DNA helicase activity"/>
    <property type="evidence" value="ECO:0007669"/>
    <property type="project" value="UniProtKB-EC"/>
</dbReference>
<dbReference type="AlphaFoldDB" id="Q16RG8"/>
<reference evidence="14" key="1">
    <citation type="submission" date="2005-10" db="EMBL/GenBank/DDBJ databases">
        <authorList>
            <person name="Loftus B.J."/>
            <person name="Nene V.M."/>
            <person name="Hannick L.I."/>
            <person name="Bidwell S."/>
            <person name="Haas B."/>
            <person name="Amedeo P."/>
            <person name="Orvis J."/>
            <person name="Wortman J.R."/>
            <person name="White O.R."/>
            <person name="Salzberg S."/>
            <person name="Shumway M."/>
            <person name="Koo H."/>
            <person name="Zhao Y."/>
            <person name="Holmes M."/>
            <person name="Miller J."/>
            <person name="Schatz M."/>
            <person name="Pop M."/>
            <person name="Pai G."/>
            <person name="Utterback T."/>
            <person name="Rogers Y.-H."/>
            <person name="Kravitz S."/>
            <person name="Fraser C.M."/>
        </authorList>
    </citation>
    <scope>NUCLEOTIDE SEQUENCE</scope>
    <source>
        <strain evidence="14">Liverpool</strain>
    </source>
</reference>
<dbReference type="SUPFAM" id="SSF46785">
    <property type="entry name" value="Winged helix' DNA-binding domain"/>
    <property type="match status" value="1"/>
</dbReference>
<dbReference type="Pfam" id="PF00270">
    <property type="entry name" value="DEAD"/>
    <property type="match status" value="1"/>
</dbReference>
<dbReference type="STRING" id="7159.Q16RG8"/>
<dbReference type="GO" id="GO:0016787">
    <property type="term" value="F:hydrolase activity"/>
    <property type="evidence" value="ECO:0007669"/>
    <property type="project" value="UniProtKB-KW"/>
</dbReference>
<dbReference type="SMART" id="SM00490">
    <property type="entry name" value="HELICc"/>
    <property type="match status" value="1"/>
</dbReference>
<evidence type="ECO:0000256" key="4">
    <source>
        <dbReference type="ARBA" id="ARBA00022806"/>
    </source>
</evidence>
<evidence type="ECO:0000313" key="14">
    <source>
        <dbReference type="EMBL" id="EAT37001.1"/>
    </source>
</evidence>
<dbReference type="GO" id="GO:0005524">
    <property type="term" value="F:ATP binding"/>
    <property type="evidence" value="ECO:0007669"/>
    <property type="project" value="UniProtKB-KW"/>
</dbReference>
<organism evidence="14 15">
    <name type="scientific">Aedes aegypti</name>
    <name type="common">Yellowfever mosquito</name>
    <name type="synonym">Culex aegypti</name>
    <dbReference type="NCBI Taxonomy" id="7159"/>
    <lineage>
        <taxon>Eukaryota</taxon>
        <taxon>Metazoa</taxon>
        <taxon>Ecdysozoa</taxon>
        <taxon>Arthropoda</taxon>
        <taxon>Hexapoda</taxon>
        <taxon>Insecta</taxon>
        <taxon>Pterygota</taxon>
        <taxon>Neoptera</taxon>
        <taxon>Endopterygota</taxon>
        <taxon>Diptera</taxon>
        <taxon>Nematocera</taxon>
        <taxon>Culicoidea</taxon>
        <taxon>Culicidae</taxon>
        <taxon>Culicinae</taxon>
        <taxon>Aedini</taxon>
        <taxon>Aedes</taxon>
        <taxon>Stegomyia</taxon>
    </lineage>
</organism>
<proteinExistence type="inferred from homology"/>
<dbReference type="PhylomeDB" id="Q16RG8"/>
<evidence type="ECO:0000259" key="12">
    <source>
        <dbReference type="PROSITE" id="PS51192"/>
    </source>
</evidence>
<dbReference type="InterPro" id="IPR057842">
    <property type="entry name" value="WH_MER3"/>
</dbReference>
<dbReference type="SUPFAM" id="SSF158702">
    <property type="entry name" value="Sec63 N-terminal domain-like"/>
    <property type="match status" value="1"/>
</dbReference>
<dbReference type="GO" id="GO:0003676">
    <property type="term" value="F:nucleic acid binding"/>
    <property type="evidence" value="ECO:0007669"/>
    <property type="project" value="InterPro"/>
</dbReference>
<evidence type="ECO:0000256" key="3">
    <source>
        <dbReference type="ARBA" id="ARBA00022801"/>
    </source>
</evidence>
<dbReference type="CDD" id="cd18795">
    <property type="entry name" value="SF2_C_Ski2"/>
    <property type="match status" value="1"/>
</dbReference>
<dbReference type="Pfam" id="PF02889">
    <property type="entry name" value="Sec63"/>
    <property type="match status" value="1"/>
</dbReference>
<dbReference type="eggNOG" id="KOG0952">
    <property type="taxonomic scope" value="Eukaryota"/>
</dbReference>
<dbReference type="Gene3D" id="1.10.10.10">
    <property type="entry name" value="Winged helix-like DNA-binding domain superfamily/Winged helix DNA-binding domain"/>
    <property type="match status" value="1"/>
</dbReference>
<keyword evidence="5" id="KW-0067">ATP-binding</keyword>
<evidence type="ECO:0000256" key="2">
    <source>
        <dbReference type="ARBA" id="ARBA00022741"/>
    </source>
</evidence>
<evidence type="ECO:0000313" key="15">
    <source>
        <dbReference type="Proteomes" id="UP000682892"/>
    </source>
</evidence>
<evidence type="ECO:0000256" key="1">
    <source>
        <dbReference type="ARBA" id="ARBA00010140"/>
    </source>
</evidence>
<evidence type="ECO:0000256" key="6">
    <source>
        <dbReference type="ARBA" id="ARBA00023235"/>
    </source>
</evidence>
<dbReference type="SMART" id="SM00487">
    <property type="entry name" value="DEXDc"/>
    <property type="match status" value="1"/>
</dbReference>
<feature type="domain" description="Helicase ATP-binding" evidence="12">
    <location>
        <begin position="59"/>
        <end position="251"/>
    </location>
</feature>
<keyword evidence="2" id="KW-0547">Nucleotide-binding</keyword>
<dbReference type="VEuPathDB" id="VectorBase:AAEL019943"/>
<accession>Q16RG8</accession>
<keyword evidence="3" id="KW-0378">Hydrolase</keyword>
<dbReference type="Pfam" id="PF23445">
    <property type="entry name" value="WHD_SNRNP200"/>
    <property type="match status" value="1"/>
</dbReference>
<dbReference type="Gene3D" id="3.40.50.300">
    <property type="entry name" value="P-loop containing nucleotide triphosphate hydrolases"/>
    <property type="match status" value="2"/>
</dbReference>
<comment type="similarity">
    <text evidence="1">Belongs to the helicase family. SKI2 subfamily.</text>
</comment>
<keyword evidence="7" id="KW-0469">Meiosis</keyword>
<dbReference type="InterPro" id="IPR052247">
    <property type="entry name" value="Meiotic_Crossover_Helicase"/>
</dbReference>